<dbReference type="InterPro" id="IPR036034">
    <property type="entry name" value="PDZ_sf"/>
</dbReference>
<keyword evidence="5" id="KW-1185">Reference proteome</keyword>
<dbReference type="PANTHER" id="PTHR43343">
    <property type="entry name" value="PEPTIDASE S12"/>
    <property type="match status" value="1"/>
</dbReference>
<dbReference type="InterPro" id="IPR001940">
    <property type="entry name" value="Peptidase_S1C"/>
</dbReference>
<evidence type="ECO:0000256" key="2">
    <source>
        <dbReference type="ARBA" id="ARBA00022801"/>
    </source>
</evidence>
<dbReference type="EMBL" id="FTOR01000012">
    <property type="protein sequence ID" value="SIT33233.1"/>
    <property type="molecule type" value="Genomic_DNA"/>
</dbReference>
<dbReference type="InterPro" id="IPR051201">
    <property type="entry name" value="Chloro_Bact_Ser_Proteases"/>
</dbReference>
<dbReference type="AlphaFoldDB" id="A0A173MLD1"/>
<gene>
    <name evidence="4" type="ORF">SAMN05421788_11287</name>
</gene>
<dbReference type="SUPFAM" id="SSF50494">
    <property type="entry name" value="Trypsin-like serine proteases"/>
    <property type="match status" value="1"/>
</dbReference>
<organism evidence="4 5">
    <name type="scientific">Filimonas lacunae</name>
    <dbReference type="NCBI Taxonomy" id="477680"/>
    <lineage>
        <taxon>Bacteria</taxon>
        <taxon>Pseudomonadati</taxon>
        <taxon>Bacteroidota</taxon>
        <taxon>Chitinophagia</taxon>
        <taxon>Chitinophagales</taxon>
        <taxon>Chitinophagaceae</taxon>
        <taxon>Filimonas</taxon>
    </lineage>
</organism>
<dbReference type="SMART" id="SM00228">
    <property type="entry name" value="PDZ"/>
    <property type="match status" value="2"/>
</dbReference>
<dbReference type="PANTHER" id="PTHR43343:SF3">
    <property type="entry name" value="PROTEASE DO-LIKE 8, CHLOROPLASTIC"/>
    <property type="match status" value="1"/>
</dbReference>
<evidence type="ECO:0000313" key="4">
    <source>
        <dbReference type="EMBL" id="SIT33233.1"/>
    </source>
</evidence>
<dbReference type="STRING" id="477680.SAMN05421788_11287"/>
<evidence type="ECO:0000256" key="1">
    <source>
        <dbReference type="ARBA" id="ARBA00022670"/>
    </source>
</evidence>
<reference evidence="5" key="1">
    <citation type="submission" date="2017-01" db="EMBL/GenBank/DDBJ databases">
        <authorList>
            <person name="Varghese N."/>
            <person name="Submissions S."/>
        </authorList>
    </citation>
    <scope>NUCLEOTIDE SEQUENCE [LARGE SCALE GENOMIC DNA]</scope>
    <source>
        <strain evidence="5">DSM 21054</strain>
    </source>
</reference>
<proteinExistence type="predicted"/>
<dbReference type="PROSITE" id="PS50106">
    <property type="entry name" value="PDZ"/>
    <property type="match status" value="1"/>
</dbReference>
<dbReference type="GO" id="GO:0006508">
    <property type="term" value="P:proteolysis"/>
    <property type="evidence" value="ECO:0007669"/>
    <property type="project" value="UniProtKB-KW"/>
</dbReference>
<dbReference type="InterPro" id="IPR001478">
    <property type="entry name" value="PDZ"/>
</dbReference>
<dbReference type="SUPFAM" id="SSF50156">
    <property type="entry name" value="PDZ domain-like"/>
    <property type="match status" value="2"/>
</dbReference>
<dbReference type="CDD" id="cd06779">
    <property type="entry name" value="cpPDZ_Deg_HtrA-like"/>
    <property type="match status" value="1"/>
</dbReference>
<dbReference type="Gene3D" id="2.30.42.10">
    <property type="match status" value="1"/>
</dbReference>
<keyword evidence="2" id="KW-0378">Hydrolase</keyword>
<evidence type="ECO:0000313" key="5">
    <source>
        <dbReference type="Proteomes" id="UP000186917"/>
    </source>
</evidence>
<dbReference type="GO" id="GO:0004252">
    <property type="term" value="F:serine-type endopeptidase activity"/>
    <property type="evidence" value="ECO:0007669"/>
    <property type="project" value="InterPro"/>
</dbReference>
<protein>
    <submittedName>
        <fullName evidence="4">Do/DeqQ family serine protease</fullName>
    </submittedName>
</protein>
<dbReference type="Pfam" id="PF13365">
    <property type="entry name" value="Trypsin_2"/>
    <property type="match status" value="1"/>
</dbReference>
<dbReference type="Proteomes" id="UP000186917">
    <property type="component" value="Unassembled WGS sequence"/>
</dbReference>
<dbReference type="KEGG" id="fln:FLA_4315"/>
<keyword evidence="1 4" id="KW-0645">Protease</keyword>
<dbReference type="PRINTS" id="PR00834">
    <property type="entry name" value="PROTEASES2C"/>
</dbReference>
<dbReference type="Gene3D" id="2.40.10.120">
    <property type="match status" value="1"/>
</dbReference>
<evidence type="ECO:0000259" key="3">
    <source>
        <dbReference type="PROSITE" id="PS50106"/>
    </source>
</evidence>
<sequence>MHMKLKSILLVVVISALTAVLSVWGYSKWMQKQYAGTQESGKLPVNYAGFFDKNNAPAGPVDFTAAATSATPAVVHIKTRTKAKQVTNNLPNRGRNPLSDFFGDDDPFSDFFGGPRVQMIPEQRASGSGVLISEDGYIITNNHVVEGADEINVTLANKKSYKATVIGRDNSSDLAVIKIEGSKFPYLVYGNSDDLKLGQWVLAVGYPLNLDVTVTAGIVSAKARSININKSKNAVESFIQTDAAVNPGNSGGALINTNGELIGINSAIASPTGSYAGYSYAIPVNITKKIVNDIIKYGAVQRGFIGIQFANEAATDEQKKAAGIKDGEGIYVTGVPSDGAAKAAGIQKGDFITKINGVSVETGPQLQEQVTRFKPGDKVAVTYVRGGKEYTTNVTLKNIAGNTDIVKNEPTNILNKLGGDLATVDKAVAQKNNIAGGVVVKKINGGLLKGTRMEAGFIITRVNGQDVKTVDELADLLKSASGQIQLEGIYPGYEGTYGYPLNLSGAGEEENGDNQ</sequence>
<accession>A0A173MLD1</accession>
<feature type="domain" description="PDZ" evidence="3">
    <location>
        <begin position="294"/>
        <end position="361"/>
    </location>
</feature>
<dbReference type="InterPro" id="IPR009003">
    <property type="entry name" value="Peptidase_S1_PA"/>
</dbReference>
<name>A0A173MLD1_9BACT</name>
<dbReference type="Pfam" id="PF13180">
    <property type="entry name" value="PDZ_2"/>
    <property type="match status" value="1"/>
</dbReference>